<evidence type="ECO:0000313" key="3">
    <source>
        <dbReference type="Proteomes" id="UP000332933"/>
    </source>
</evidence>
<reference evidence="1" key="2">
    <citation type="submission" date="2019-06" db="EMBL/GenBank/DDBJ databases">
        <title>Genomics analysis of Aphanomyces spp. identifies a new class of oomycete effector associated with host adaptation.</title>
        <authorList>
            <person name="Gaulin E."/>
        </authorList>
    </citation>
    <scope>NUCLEOTIDE SEQUENCE</scope>
    <source>
        <strain evidence="1">CBS 578.67</strain>
    </source>
</reference>
<name>A0A485KTQ8_9STRA</name>
<accession>A0A485KTQ8</accession>
<dbReference type="PANTHER" id="PTHR31827">
    <property type="entry name" value="EMB|CAB89363.1"/>
    <property type="match status" value="1"/>
</dbReference>
<reference evidence="2 3" key="1">
    <citation type="submission" date="2019-03" db="EMBL/GenBank/DDBJ databases">
        <authorList>
            <person name="Gaulin E."/>
            <person name="Dumas B."/>
        </authorList>
    </citation>
    <scope>NUCLEOTIDE SEQUENCE [LARGE SCALE GENOMIC DNA]</scope>
    <source>
        <strain evidence="2">CBS 568.67</strain>
    </source>
</reference>
<proteinExistence type="predicted"/>
<dbReference type="OrthoDB" id="73726at2759"/>
<evidence type="ECO:0000313" key="1">
    <source>
        <dbReference type="EMBL" id="KAF0697842.1"/>
    </source>
</evidence>
<dbReference type="EMBL" id="VJMH01005286">
    <property type="protein sequence ID" value="KAF0697842.1"/>
    <property type="molecule type" value="Genomic_DNA"/>
</dbReference>
<dbReference type="PANTHER" id="PTHR31827:SF1">
    <property type="entry name" value="EMB|CAB89363.1"/>
    <property type="match status" value="1"/>
</dbReference>
<keyword evidence="3" id="KW-1185">Reference proteome</keyword>
<gene>
    <name evidence="2" type="primary">Aste57867_11496</name>
    <name evidence="1" type="ORF">As57867_011453</name>
    <name evidence="2" type="ORF">ASTE57867_11496</name>
</gene>
<organism evidence="2 3">
    <name type="scientific">Aphanomyces stellatus</name>
    <dbReference type="NCBI Taxonomy" id="120398"/>
    <lineage>
        <taxon>Eukaryota</taxon>
        <taxon>Sar</taxon>
        <taxon>Stramenopiles</taxon>
        <taxon>Oomycota</taxon>
        <taxon>Saprolegniomycetes</taxon>
        <taxon>Saprolegniales</taxon>
        <taxon>Verrucalvaceae</taxon>
        <taxon>Aphanomyces</taxon>
    </lineage>
</organism>
<dbReference type="AlphaFoldDB" id="A0A485KTQ8"/>
<evidence type="ECO:0000313" key="2">
    <source>
        <dbReference type="EMBL" id="VFT88357.1"/>
    </source>
</evidence>
<protein>
    <submittedName>
        <fullName evidence="2">Aste57867_11496 protein</fullName>
    </submittedName>
</protein>
<dbReference type="Proteomes" id="UP000332933">
    <property type="component" value="Unassembled WGS sequence"/>
</dbReference>
<sequence length="188" mass="20804">MTSLCFFKDCSNPVDGPSAWKCHAHKHRSRCLVELCSNQMYARNLCIRHGGKRTCAMANCDRNVRVGGYCVNHGASLNKELRCNEANCSNVARKQRKCVRHGGGKQCQVDGCKTHARKAGFCCRHAKIDAQTNEVEALNVVDLDLSDLFEDVSWLGHTGLKVMPSDGDVDSLVVHGYLEDLASFVFDV</sequence>
<dbReference type="EMBL" id="CAADRA010005307">
    <property type="protein sequence ID" value="VFT88357.1"/>
    <property type="molecule type" value="Genomic_DNA"/>
</dbReference>